<dbReference type="Gene3D" id="2.60.40.640">
    <property type="match status" value="1"/>
</dbReference>
<name>A0A177BDK5_9BILA</name>
<dbReference type="InterPro" id="IPR011022">
    <property type="entry name" value="Arrestin_C-like"/>
</dbReference>
<proteinExistence type="predicted"/>
<sequence>TNLKLSYSTKRCFSCFTTFIKINVYIEKSIYMCGEEIEIKIDVSNMTKFTMFIKAKLIQKVDYFINKGFFGYGKEIYSCVTEKFLGKINPMITVFDKKLNNVMIPVVPPTLIQINNMIEVVYSLRVYIYSDSIVIKQFDFPIHISATDFNITNSHLSITYDFSIYKVEGGGYVHPLHQNSNIYDGQSSNNKCLYSPVYMNCKPKL</sequence>
<feature type="non-terminal residue" evidence="2">
    <location>
        <position position="1"/>
    </location>
</feature>
<comment type="caution">
    <text evidence="2">The sequence shown here is derived from an EMBL/GenBank/DDBJ whole genome shotgun (WGS) entry which is preliminary data.</text>
</comment>
<evidence type="ECO:0000313" key="2">
    <source>
        <dbReference type="EMBL" id="OAF71783.1"/>
    </source>
</evidence>
<accession>A0A177BDK5</accession>
<dbReference type="SUPFAM" id="SSF81296">
    <property type="entry name" value="E set domains"/>
    <property type="match status" value="1"/>
</dbReference>
<dbReference type="Proteomes" id="UP000078046">
    <property type="component" value="Unassembled WGS sequence"/>
</dbReference>
<keyword evidence="3" id="KW-1185">Reference proteome</keyword>
<organism evidence="2 3">
    <name type="scientific">Intoshia linei</name>
    <dbReference type="NCBI Taxonomy" id="1819745"/>
    <lineage>
        <taxon>Eukaryota</taxon>
        <taxon>Metazoa</taxon>
        <taxon>Spiralia</taxon>
        <taxon>Lophotrochozoa</taxon>
        <taxon>Mesozoa</taxon>
        <taxon>Orthonectida</taxon>
        <taxon>Rhopaluridae</taxon>
        <taxon>Intoshia</taxon>
    </lineage>
</organism>
<dbReference type="EMBL" id="LWCA01000024">
    <property type="protein sequence ID" value="OAF71783.1"/>
    <property type="molecule type" value="Genomic_DNA"/>
</dbReference>
<evidence type="ECO:0000313" key="3">
    <source>
        <dbReference type="Proteomes" id="UP000078046"/>
    </source>
</evidence>
<dbReference type="InterPro" id="IPR014752">
    <property type="entry name" value="Arrestin-like_C"/>
</dbReference>
<dbReference type="OrthoDB" id="7785529at2759"/>
<protein>
    <recommendedName>
        <fullName evidence="1">Arrestin C-terminal-like domain-containing protein</fullName>
    </recommendedName>
</protein>
<dbReference type="AlphaFoldDB" id="A0A177BDK5"/>
<reference evidence="2 3" key="1">
    <citation type="submission" date="2016-04" db="EMBL/GenBank/DDBJ databases">
        <title>The genome of Intoshia linei affirms orthonectids as highly simplified spiralians.</title>
        <authorList>
            <person name="Mikhailov K.V."/>
            <person name="Slusarev G.S."/>
            <person name="Nikitin M.A."/>
            <person name="Logacheva M.D."/>
            <person name="Penin A."/>
            <person name="Aleoshin V."/>
            <person name="Panchin Y.V."/>
        </authorList>
    </citation>
    <scope>NUCLEOTIDE SEQUENCE [LARGE SCALE GENOMIC DNA]</scope>
    <source>
        <strain evidence="2">Intl2013</strain>
        <tissue evidence="2">Whole animal</tissue>
    </source>
</reference>
<gene>
    <name evidence="2" type="ORF">A3Q56_00464</name>
</gene>
<evidence type="ECO:0000259" key="1">
    <source>
        <dbReference type="Pfam" id="PF02752"/>
    </source>
</evidence>
<dbReference type="Pfam" id="PF02752">
    <property type="entry name" value="Arrestin_C"/>
    <property type="match status" value="1"/>
</dbReference>
<dbReference type="InterPro" id="IPR014756">
    <property type="entry name" value="Ig_E-set"/>
</dbReference>
<feature type="domain" description="Arrestin C-terminal-like" evidence="1">
    <location>
        <begin position="20"/>
        <end position="144"/>
    </location>
</feature>